<keyword evidence="3" id="KW-0411">Iron-sulfur</keyword>
<protein>
    <submittedName>
        <fullName evidence="4">4Fe-4S ferredoxin</fullName>
    </submittedName>
</protein>
<dbReference type="RefSeq" id="WP_102330954.1">
    <property type="nucleotide sequence ID" value="NZ_CP058566.2"/>
</dbReference>
<evidence type="ECO:0000313" key="4">
    <source>
        <dbReference type="EMBL" id="PPD57944.1"/>
    </source>
</evidence>
<dbReference type="InterPro" id="IPR017896">
    <property type="entry name" value="4Fe4S_Fe-S-bd"/>
</dbReference>
<dbReference type="GO" id="GO:0046872">
    <property type="term" value="F:metal ion binding"/>
    <property type="evidence" value="ECO:0007669"/>
    <property type="project" value="UniProtKB-KW"/>
</dbReference>
<dbReference type="AlphaFoldDB" id="A0A2P5P6M2"/>
<dbReference type="InterPro" id="IPR017900">
    <property type="entry name" value="4Fe4S_Fe_S_CS"/>
</dbReference>
<keyword evidence="2" id="KW-0408">Iron</keyword>
<keyword evidence="1" id="KW-0479">Metal-binding</keyword>
<dbReference type="Proteomes" id="UP000235653">
    <property type="component" value="Unassembled WGS sequence"/>
</dbReference>
<proteinExistence type="predicted"/>
<evidence type="ECO:0000256" key="3">
    <source>
        <dbReference type="ARBA" id="ARBA00023014"/>
    </source>
</evidence>
<organism evidence="4 5">
    <name type="scientific">Dehalogenimonas etheniformans</name>
    <dbReference type="NCBI Taxonomy" id="1536648"/>
    <lineage>
        <taxon>Bacteria</taxon>
        <taxon>Bacillati</taxon>
        <taxon>Chloroflexota</taxon>
        <taxon>Dehalococcoidia</taxon>
        <taxon>Dehalococcoidales</taxon>
        <taxon>Dehalococcoidaceae</taxon>
        <taxon>Dehalogenimonas</taxon>
    </lineage>
</organism>
<keyword evidence="5" id="KW-1185">Reference proteome</keyword>
<accession>A0A2P5P6M2</accession>
<dbReference type="PROSITE" id="PS51379">
    <property type="entry name" value="4FE4S_FER_2"/>
    <property type="match status" value="1"/>
</dbReference>
<evidence type="ECO:0000256" key="2">
    <source>
        <dbReference type="ARBA" id="ARBA00023004"/>
    </source>
</evidence>
<name>A0A2P5P6M2_9CHLR</name>
<comment type="caution">
    <text evidence="4">The sequence shown here is derived from an EMBL/GenBank/DDBJ whole genome shotgun (WGS) entry which is preliminary data.</text>
</comment>
<reference evidence="4 5" key="1">
    <citation type="journal article" date="2017" name="ISME J.">
        <title>Grape pomace compost harbors organohalide-respiring Dehalogenimonas species with novel reductive dehalogenase genes.</title>
        <authorList>
            <person name="Yang Y."/>
            <person name="Higgins S.A."/>
            <person name="Yan J."/>
            <person name="Simsir B."/>
            <person name="Chourey K."/>
            <person name="Iyer R."/>
            <person name="Hettich R.L."/>
            <person name="Baldwin B."/>
            <person name="Ogles D.M."/>
            <person name="Loffler F.E."/>
        </authorList>
    </citation>
    <scope>NUCLEOTIDE SEQUENCE [LARGE SCALE GENOMIC DNA]</scope>
    <source>
        <strain evidence="4 5">GP</strain>
    </source>
</reference>
<dbReference type="Pfam" id="PF12838">
    <property type="entry name" value="Fer4_7"/>
    <property type="match status" value="1"/>
</dbReference>
<dbReference type="Gene3D" id="3.30.70.20">
    <property type="match status" value="1"/>
</dbReference>
<evidence type="ECO:0000256" key="1">
    <source>
        <dbReference type="ARBA" id="ARBA00022723"/>
    </source>
</evidence>
<dbReference type="EMBL" id="JQAN02000010">
    <property type="protein sequence ID" value="PPD57944.1"/>
    <property type="molecule type" value="Genomic_DNA"/>
</dbReference>
<dbReference type="GO" id="GO:0051536">
    <property type="term" value="F:iron-sulfur cluster binding"/>
    <property type="evidence" value="ECO:0007669"/>
    <property type="project" value="UniProtKB-KW"/>
</dbReference>
<evidence type="ECO:0000313" key="5">
    <source>
        <dbReference type="Proteomes" id="UP000235653"/>
    </source>
</evidence>
<gene>
    <name evidence="4" type="ORF">JP09_006515</name>
</gene>
<dbReference type="PROSITE" id="PS00198">
    <property type="entry name" value="4FE4S_FER_1"/>
    <property type="match status" value="1"/>
</dbReference>
<sequence>MVDRTRCEGGFHNECKENRMPCLAACTNSVLEVRALSGNDKVGLRFGVRLRIWVHKNRQAVVVNPGVCDGCGDCVKACPVHAVKCSAPDTGVCSTLAKTNIKRHNIFHYV</sequence>
<dbReference type="SUPFAM" id="SSF54862">
    <property type="entry name" value="4Fe-4S ferredoxins"/>
    <property type="match status" value="1"/>
</dbReference>